<dbReference type="EnsemblMetazoa" id="OVOC11188.1">
    <property type="protein sequence ID" value="OVOC11188.1"/>
    <property type="gene ID" value="WBGene00247997"/>
</dbReference>
<keyword evidence="2" id="KW-1185">Reference proteome</keyword>
<proteinExistence type="predicted"/>
<name>A0A8R1XPH0_ONCVO</name>
<dbReference type="AlphaFoldDB" id="A0A8R1XPH0"/>
<accession>A0A8R1XPH0</accession>
<dbReference type="EMBL" id="CMVM020000347">
    <property type="status" value="NOT_ANNOTATED_CDS"/>
    <property type="molecule type" value="Genomic_DNA"/>
</dbReference>
<sequence length="62" mass="7467">MGAVDLETFLIHLLLNECIRKYDYQHLLQPSKEKYQKGLYIEGFVKQRSNQKIKCEWKESYA</sequence>
<reference evidence="2" key="1">
    <citation type="submission" date="2013-10" db="EMBL/GenBank/DDBJ databases">
        <title>Genome sequencing of Onchocerca volvulus.</title>
        <authorList>
            <person name="Cotton J."/>
            <person name="Tsai J."/>
            <person name="Stanley E."/>
            <person name="Tracey A."/>
            <person name="Holroyd N."/>
            <person name="Lustigman S."/>
            <person name="Berriman M."/>
        </authorList>
    </citation>
    <scope>NUCLEOTIDE SEQUENCE</scope>
</reference>
<evidence type="ECO:0000313" key="1">
    <source>
        <dbReference type="EnsemblMetazoa" id="OVOC11188.1"/>
    </source>
</evidence>
<organism evidence="1 2">
    <name type="scientific">Onchocerca volvulus</name>
    <dbReference type="NCBI Taxonomy" id="6282"/>
    <lineage>
        <taxon>Eukaryota</taxon>
        <taxon>Metazoa</taxon>
        <taxon>Ecdysozoa</taxon>
        <taxon>Nematoda</taxon>
        <taxon>Chromadorea</taxon>
        <taxon>Rhabditida</taxon>
        <taxon>Spirurina</taxon>
        <taxon>Spiruromorpha</taxon>
        <taxon>Filarioidea</taxon>
        <taxon>Onchocercidae</taxon>
        <taxon>Onchocerca</taxon>
    </lineage>
</organism>
<evidence type="ECO:0000313" key="2">
    <source>
        <dbReference type="Proteomes" id="UP000024404"/>
    </source>
</evidence>
<reference evidence="1" key="2">
    <citation type="submission" date="2022-06" db="UniProtKB">
        <authorList>
            <consortium name="EnsemblMetazoa"/>
        </authorList>
    </citation>
    <scope>IDENTIFICATION</scope>
</reference>
<dbReference type="Proteomes" id="UP000024404">
    <property type="component" value="Unassembled WGS sequence"/>
</dbReference>
<protein>
    <submittedName>
        <fullName evidence="1">Uncharacterized protein</fullName>
    </submittedName>
</protein>